<organism evidence="3 4">
    <name type="scientific">Saprolegnia parasitica (strain CBS 223.65)</name>
    <dbReference type="NCBI Taxonomy" id="695850"/>
    <lineage>
        <taxon>Eukaryota</taxon>
        <taxon>Sar</taxon>
        <taxon>Stramenopiles</taxon>
        <taxon>Oomycota</taxon>
        <taxon>Saprolegniomycetes</taxon>
        <taxon>Saprolegniales</taxon>
        <taxon>Saprolegniaceae</taxon>
        <taxon>Saprolegnia</taxon>
    </lineage>
</organism>
<keyword evidence="4" id="KW-1185">Reference proteome</keyword>
<dbReference type="RefSeq" id="XP_012206748.1">
    <property type="nucleotide sequence ID" value="XM_012351358.1"/>
</dbReference>
<name>A0A067C060_SAPPC</name>
<reference evidence="3 4" key="1">
    <citation type="journal article" date="2013" name="PLoS Genet.">
        <title>Distinctive expansion of potential virulence genes in the genome of the oomycete fish pathogen Saprolegnia parasitica.</title>
        <authorList>
            <person name="Jiang R.H."/>
            <person name="de Bruijn I."/>
            <person name="Haas B.J."/>
            <person name="Belmonte R."/>
            <person name="Lobach L."/>
            <person name="Christie J."/>
            <person name="van den Ackerveken G."/>
            <person name="Bottin A."/>
            <person name="Bulone V."/>
            <person name="Diaz-Moreno S.M."/>
            <person name="Dumas B."/>
            <person name="Fan L."/>
            <person name="Gaulin E."/>
            <person name="Govers F."/>
            <person name="Grenville-Briggs L.J."/>
            <person name="Horner N.R."/>
            <person name="Levin J.Z."/>
            <person name="Mammella M."/>
            <person name="Meijer H.J."/>
            <person name="Morris P."/>
            <person name="Nusbaum C."/>
            <person name="Oome S."/>
            <person name="Phillips A.J."/>
            <person name="van Rooyen D."/>
            <person name="Rzeszutek E."/>
            <person name="Saraiva M."/>
            <person name="Secombes C.J."/>
            <person name="Seidl M.F."/>
            <person name="Snel B."/>
            <person name="Stassen J.H."/>
            <person name="Sykes S."/>
            <person name="Tripathy S."/>
            <person name="van den Berg H."/>
            <person name="Vega-Arreguin J.C."/>
            <person name="Wawra S."/>
            <person name="Young S.K."/>
            <person name="Zeng Q."/>
            <person name="Dieguez-Uribeondo J."/>
            <person name="Russ C."/>
            <person name="Tyler B.M."/>
            <person name="van West P."/>
        </authorList>
    </citation>
    <scope>NUCLEOTIDE SEQUENCE [LARGE SCALE GENOMIC DNA]</scope>
    <source>
        <strain evidence="3 4">CBS 223.65</strain>
    </source>
</reference>
<accession>A0A067C060</accession>
<dbReference type="SUPFAM" id="SSF82185">
    <property type="entry name" value="Histone H3 K4-specific methyltransferase SET7/9 N-terminal domain"/>
    <property type="match status" value="1"/>
</dbReference>
<gene>
    <name evidence="3" type="ORF">SPRG_11684</name>
</gene>
<evidence type="ECO:0000256" key="2">
    <source>
        <dbReference type="SAM" id="MobiDB-lite"/>
    </source>
</evidence>
<dbReference type="PANTHER" id="PTHR23084">
    <property type="entry name" value="PHOSPHATIDYLINOSITOL-4-PHOSPHATE 5-KINASE RELATED"/>
    <property type="match status" value="1"/>
</dbReference>
<dbReference type="STRING" id="695850.A0A067C060"/>
<dbReference type="AlphaFoldDB" id="A0A067C060"/>
<evidence type="ECO:0008006" key="5">
    <source>
        <dbReference type="Google" id="ProtNLM"/>
    </source>
</evidence>
<sequence length="293" mass="32266">MPSAIGIVTLAHAATYYGELDADGRPHGTGCLYFSAGGYYAGSFVGGRKHGPGVYGFPDGSRYEGDFVDDERDGYGVHSVPIGDRYRGQWRASTQDGVGEVLERSGRLRRGIFQSNAFEVPLEHSDDVVAHLVKATEAQQCAFIAERSARASEQTAHFQASMTIDGCYIQTDADLDAYEAEAHARQESSSAAWLRDFRSLEAETQEGKTEEATLGETQKQLYLTIQARRKELARLSMFWDVVQDKEKHLAEASRVLKAVECEIAAEMAWANKAQPSARITSPRRSTSPSNQML</sequence>
<dbReference type="GeneID" id="24133705"/>
<dbReference type="PANTHER" id="PTHR23084:SF263">
    <property type="entry name" value="MORN REPEAT-CONTAINING PROTEIN 1"/>
    <property type="match status" value="1"/>
</dbReference>
<dbReference type="OMA" id="WLRDFRS"/>
<protein>
    <recommendedName>
        <fullName evidence="5">MORN repeat-containing protein 5</fullName>
    </recommendedName>
</protein>
<dbReference type="InterPro" id="IPR003409">
    <property type="entry name" value="MORN"/>
</dbReference>
<dbReference type="VEuPathDB" id="FungiDB:SPRG_11684"/>
<dbReference type="EMBL" id="KK583267">
    <property type="protein sequence ID" value="KDO22500.1"/>
    <property type="molecule type" value="Genomic_DNA"/>
</dbReference>
<dbReference type="KEGG" id="spar:SPRG_11684"/>
<dbReference type="Gene3D" id="2.20.110.10">
    <property type="entry name" value="Histone H3 K4-specific methyltransferase SET7/9 N-terminal domain"/>
    <property type="match status" value="1"/>
</dbReference>
<feature type="compositionally biased region" description="Low complexity" evidence="2">
    <location>
        <begin position="275"/>
        <end position="293"/>
    </location>
</feature>
<evidence type="ECO:0000313" key="4">
    <source>
        <dbReference type="Proteomes" id="UP000030745"/>
    </source>
</evidence>
<dbReference type="OrthoDB" id="437960at2759"/>
<proteinExistence type="predicted"/>
<keyword evidence="1" id="KW-0677">Repeat</keyword>
<dbReference type="Proteomes" id="UP000030745">
    <property type="component" value="Unassembled WGS sequence"/>
</dbReference>
<evidence type="ECO:0000313" key="3">
    <source>
        <dbReference type="EMBL" id="KDO22500.1"/>
    </source>
</evidence>
<dbReference type="SMART" id="SM00698">
    <property type="entry name" value="MORN"/>
    <property type="match status" value="4"/>
</dbReference>
<evidence type="ECO:0000256" key="1">
    <source>
        <dbReference type="ARBA" id="ARBA00022737"/>
    </source>
</evidence>
<dbReference type="Pfam" id="PF02493">
    <property type="entry name" value="MORN"/>
    <property type="match status" value="3"/>
</dbReference>
<feature type="region of interest" description="Disordered" evidence="2">
    <location>
        <begin position="272"/>
        <end position="293"/>
    </location>
</feature>